<gene>
    <name evidence="5" type="ORF">G5C51_17405</name>
</gene>
<feature type="region of interest" description="Disordered" evidence="3">
    <location>
        <begin position="169"/>
        <end position="228"/>
    </location>
</feature>
<evidence type="ECO:0000259" key="4">
    <source>
        <dbReference type="Pfam" id="PF13490"/>
    </source>
</evidence>
<evidence type="ECO:0000313" key="6">
    <source>
        <dbReference type="Proteomes" id="UP000481583"/>
    </source>
</evidence>
<feature type="region of interest" description="Disordered" evidence="3">
    <location>
        <begin position="248"/>
        <end position="268"/>
    </location>
</feature>
<keyword evidence="1" id="KW-0805">Transcription regulation</keyword>
<dbReference type="EMBL" id="JAAKZV010000069">
    <property type="protein sequence ID" value="NGN65670.1"/>
    <property type="molecule type" value="Genomic_DNA"/>
</dbReference>
<evidence type="ECO:0000256" key="1">
    <source>
        <dbReference type="ARBA" id="ARBA00023015"/>
    </source>
</evidence>
<keyword evidence="6" id="KW-1185">Reference proteome</keyword>
<dbReference type="InterPro" id="IPR041916">
    <property type="entry name" value="Anti_sigma_zinc_sf"/>
</dbReference>
<sequence>MTTSGGSSPAEHHLGDRLAALVDGELCHDTRDRVLAHLATCPKCKAEADAQRRLKSVFSAAAPPPPSAGLLARLQNLPGLDDDELTPGGGNPFRPDPAADLTPVPRTRAAELVAAGEMGGAEQGFRIHEIARPGSASRGRRFAFAAAGAVSFAAIALGGALPIEAAVDSSGTPDGGRGGLTTPAGSGSGADAGQVAPSATPGGGAQADERDRRGPRTMVYPYTAPASPESVFYTPVLPVVSNSQLAPAASALSPGSSGASGSGPAAGR</sequence>
<keyword evidence="2" id="KW-0804">Transcription</keyword>
<protein>
    <submittedName>
        <fullName evidence="5">Zf-HC2 domain-containing protein</fullName>
    </submittedName>
</protein>
<dbReference type="InterPro" id="IPR027383">
    <property type="entry name" value="Znf_put"/>
</dbReference>
<organism evidence="5 6">
    <name type="scientific">Streptomyces coryli</name>
    <dbReference type="NCBI Taxonomy" id="1128680"/>
    <lineage>
        <taxon>Bacteria</taxon>
        <taxon>Bacillati</taxon>
        <taxon>Actinomycetota</taxon>
        <taxon>Actinomycetes</taxon>
        <taxon>Kitasatosporales</taxon>
        <taxon>Streptomycetaceae</taxon>
        <taxon>Streptomyces</taxon>
    </lineage>
</organism>
<feature type="compositionally biased region" description="Gly residues" evidence="3">
    <location>
        <begin position="258"/>
        <end position="268"/>
    </location>
</feature>
<dbReference type="AlphaFoldDB" id="A0A6G4U1P1"/>
<evidence type="ECO:0000313" key="5">
    <source>
        <dbReference type="EMBL" id="NGN65670.1"/>
    </source>
</evidence>
<dbReference type="Proteomes" id="UP000481583">
    <property type="component" value="Unassembled WGS sequence"/>
</dbReference>
<evidence type="ECO:0000256" key="2">
    <source>
        <dbReference type="ARBA" id="ARBA00023163"/>
    </source>
</evidence>
<dbReference type="Gene3D" id="1.10.10.1320">
    <property type="entry name" value="Anti-sigma factor, zinc-finger domain"/>
    <property type="match status" value="1"/>
</dbReference>
<feature type="domain" description="Putative zinc-finger" evidence="4">
    <location>
        <begin position="16"/>
        <end position="44"/>
    </location>
</feature>
<dbReference type="RefSeq" id="WP_165238315.1">
    <property type="nucleotide sequence ID" value="NZ_JAAKZV010000069.1"/>
</dbReference>
<name>A0A6G4U1P1_9ACTN</name>
<dbReference type="Pfam" id="PF13490">
    <property type="entry name" value="zf-HC2"/>
    <property type="match status" value="1"/>
</dbReference>
<evidence type="ECO:0000256" key="3">
    <source>
        <dbReference type="SAM" id="MobiDB-lite"/>
    </source>
</evidence>
<proteinExistence type="predicted"/>
<accession>A0A6G4U1P1</accession>
<feature type="compositionally biased region" description="Low complexity" evidence="3">
    <location>
        <begin position="248"/>
        <end position="257"/>
    </location>
</feature>
<reference evidence="5 6" key="1">
    <citation type="submission" date="2020-02" db="EMBL/GenBank/DDBJ databases">
        <title>Whole-genome analyses of novel actinobacteria.</title>
        <authorList>
            <person name="Sahin N."/>
        </authorList>
    </citation>
    <scope>NUCLEOTIDE SEQUENCE [LARGE SCALE GENOMIC DNA]</scope>
    <source>
        <strain evidence="5 6">A7024</strain>
    </source>
</reference>
<comment type="caution">
    <text evidence="5">The sequence shown here is derived from an EMBL/GenBank/DDBJ whole genome shotgun (WGS) entry which is preliminary data.</text>
</comment>